<evidence type="ECO:0000256" key="5">
    <source>
        <dbReference type="ARBA" id="ARBA00023040"/>
    </source>
</evidence>
<dbReference type="CDD" id="cd00637">
    <property type="entry name" value="7tm_classA_rhodopsin-like"/>
    <property type="match status" value="1"/>
</dbReference>
<name>A0A913Z0V2_PATMI</name>
<accession>A0A913Z0V2</accession>
<feature type="transmembrane region" description="Helical" evidence="9">
    <location>
        <begin position="84"/>
        <end position="103"/>
    </location>
</feature>
<evidence type="ECO:0000256" key="1">
    <source>
        <dbReference type="ARBA" id="ARBA00004651"/>
    </source>
</evidence>
<evidence type="ECO:0000259" key="10">
    <source>
        <dbReference type="PROSITE" id="PS50262"/>
    </source>
</evidence>
<dbReference type="SMART" id="SM01381">
    <property type="entry name" value="7TM_GPCR_Srsx"/>
    <property type="match status" value="1"/>
</dbReference>
<keyword evidence="4 9" id="KW-1133">Transmembrane helix</keyword>
<feature type="transmembrane region" description="Helical" evidence="9">
    <location>
        <begin position="123"/>
        <end position="145"/>
    </location>
</feature>
<keyword evidence="12" id="KW-1185">Reference proteome</keyword>
<evidence type="ECO:0000256" key="2">
    <source>
        <dbReference type="ARBA" id="ARBA00022475"/>
    </source>
</evidence>
<evidence type="ECO:0000256" key="7">
    <source>
        <dbReference type="ARBA" id="ARBA00023170"/>
    </source>
</evidence>
<evidence type="ECO:0000313" key="11">
    <source>
        <dbReference type="EnsemblMetazoa" id="XP_038044300.1"/>
    </source>
</evidence>
<dbReference type="RefSeq" id="XP_038044300.1">
    <property type="nucleotide sequence ID" value="XM_038188372.1"/>
</dbReference>
<dbReference type="SUPFAM" id="SSF81321">
    <property type="entry name" value="Family A G protein-coupled receptor-like"/>
    <property type="match status" value="1"/>
</dbReference>
<comment type="subcellular location">
    <subcellularLocation>
        <location evidence="1">Cell membrane</location>
        <topology evidence="1">Multi-pass membrane protein</topology>
    </subcellularLocation>
</comment>
<feature type="transmembrane region" description="Helical" evidence="9">
    <location>
        <begin position="166"/>
        <end position="184"/>
    </location>
</feature>
<evidence type="ECO:0000256" key="3">
    <source>
        <dbReference type="ARBA" id="ARBA00022692"/>
    </source>
</evidence>
<dbReference type="InterPro" id="IPR000276">
    <property type="entry name" value="GPCR_Rhodpsn"/>
</dbReference>
<dbReference type="PANTHER" id="PTHR24228:SF72">
    <property type="entry name" value="G-PROTEIN COUPLED RECEPTORS FAMILY 1 PROFILE DOMAIN-CONTAINING PROTEIN"/>
    <property type="match status" value="1"/>
</dbReference>
<organism evidence="11 12">
    <name type="scientific">Patiria miniata</name>
    <name type="common">Bat star</name>
    <name type="synonym">Asterina miniata</name>
    <dbReference type="NCBI Taxonomy" id="46514"/>
    <lineage>
        <taxon>Eukaryota</taxon>
        <taxon>Metazoa</taxon>
        <taxon>Echinodermata</taxon>
        <taxon>Eleutherozoa</taxon>
        <taxon>Asterozoa</taxon>
        <taxon>Asteroidea</taxon>
        <taxon>Valvatacea</taxon>
        <taxon>Valvatida</taxon>
        <taxon>Asterinidae</taxon>
        <taxon>Patiria</taxon>
    </lineage>
</organism>
<dbReference type="Pfam" id="PF00001">
    <property type="entry name" value="7tm_1"/>
    <property type="match status" value="1"/>
</dbReference>
<reference evidence="11" key="1">
    <citation type="submission" date="2022-11" db="UniProtKB">
        <authorList>
            <consortium name="EnsemblMetazoa"/>
        </authorList>
    </citation>
    <scope>IDENTIFICATION</scope>
</reference>
<evidence type="ECO:0000256" key="8">
    <source>
        <dbReference type="ARBA" id="ARBA00023224"/>
    </source>
</evidence>
<dbReference type="EnsemblMetazoa" id="XM_038188372.1">
    <property type="protein sequence ID" value="XP_038044300.1"/>
    <property type="gene ID" value="LOC119719069"/>
</dbReference>
<dbReference type="OMA" id="IAINRCH"/>
<keyword evidence="6 9" id="KW-0472">Membrane</keyword>
<feature type="transmembrane region" description="Helical" evidence="9">
    <location>
        <begin position="48"/>
        <end position="72"/>
    </location>
</feature>
<keyword evidence="5" id="KW-0297">G-protein coupled receptor</keyword>
<feature type="transmembrane region" description="Helical" evidence="9">
    <location>
        <begin position="210"/>
        <end position="238"/>
    </location>
</feature>
<dbReference type="GO" id="GO:0005886">
    <property type="term" value="C:plasma membrane"/>
    <property type="evidence" value="ECO:0007669"/>
    <property type="project" value="UniProtKB-SubCell"/>
</dbReference>
<keyword evidence="8" id="KW-0807">Transducer</keyword>
<keyword evidence="7" id="KW-0675">Receptor</keyword>
<dbReference type="InterPro" id="IPR017452">
    <property type="entry name" value="GPCR_Rhodpsn_7TM"/>
</dbReference>
<evidence type="ECO:0000256" key="9">
    <source>
        <dbReference type="SAM" id="Phobius"/>
    </source>
</evidence>
<dbReference type="GO" id="GO:0004930">
    <property type="term" value="F:G protein-coupled receptor activity"/>
    <property type="evidence" value="ECO:0007669"/>
    <property type="project" value="UniProtKB-KW"/>
</dbReference>
<feature type="domain" description="G-protein coupled receptors family 1 profile" evidence="10">
    <location>
        <begin position="63"/>
        <end position="320"/>
    </location>
</feature>
<feature type="transmembrane region" description="Helical" evidence="9">
    <location>
        <begin position="274"/>
        <end position="295"/>
    </location>
</feature>
<keyword evidence="2" id="KW-1003">Cell membrane</keyword>
<dbReference type="GeneID" id="119719069"/>
<evidence type="ECO:0000256" key="6">
    <source>
        <dbReference type="ARBA" id="ARBA00023136"/>
    </source>
</evidence>
<sequence>MTSDNRCYASAATMDAYGNGRFNGTLDMNGYNESQSFSVYRSFVERQVLSSVISFISVFGILGNTAVILAVLLVKKLQTSTNVFVLNLAVADVLTCALLPWQVVALLNDELVFPIWLCRTVAFVQLTCSGCNVNTLACIAANSLIGITTPAHSRYRKLFTPLNLSLMVALTWCVPAAVATFPFLSDYAEYGYNPLYNTCVWHSNRSYGLAYAMVLAIMFFPFQFTVLLISYFKIFLYVRKITRTTLRNSGSTNDVDQDLQRRLWTRQLAVTKNLFLVVCAFLFCILPYFVVLGIPGFAKEYLGYAKTILMANSCVNPIIYATRHPDFRLVFGRVLCYKCKRPQTQGRANHNDKDREKKDIRYTAV</sequence>
<evidence type="ECO:0000256" key="4">
    <source>
        <dbReference type="ARBA" id="ARBA00022989"/>
    </source>
</evidence>
<dbReference type="PRINTS" id="PR00237">
    <property type="entry name" value="GPCRRHODOPSN"/>
</dbReference>
<dbReference type="PROSITE" id="PS50262">
    <property type="entry name" value="G_PROTEIN_RECEP_F1_2"/>
    <property type="match status" value="1"/>
</dbReference>
<evidence type="ECO:0000313" key="12">
    <source>
        <dbReference type="Proteomes" id="UP000887568"/>
    </source>
</evidence>
<dbReference type="Proteomes" id="UP000887568">
    <property type="component" value="Unplaced"/>
</dbReference>
<proteinExistence type="predicted"/>
<dbReference type="Gene3D" id="1.20.1070.10">
    <property type="entry name" value="Rhodopsin 7-helix transmembrane proteins"/>
    <property type="match status" value="1"/>
</dbReference>
<dbReference type="OrthoDB" id="10044919at2759"/>
<protein>
    <recommendedName>
        <fullName evidence="10">G-protein coupled receptors family 1 profile domain-containing protein</fullName>
    </recommendedName>
</protein>
<dbReference type="PANTHER" id="PTHR24228">
    <property type="entry name" value="B2 BRADYKININ RECEPTOR/ANGIOTENSIN II RECEPTOR"/>
    <property type="match status" value="1"/>
</dbReference>
<keyword evidence="3 9" id="KW-0812">Transmembrane</keyword>
<dbReference type="AlphaFoldDB" id="A0A913Z0V2"/>